<dbReference type="Pfam" id="PF10135">
    <property type="entry name" value="Rod-binding"/>
    <property type="match status" value="1"/>
</dbReference>
<keyword evidence="3" id="KW-1185">Reference proteome</keyword>
<organism evidence="2 3">
    <name type="scientific">Histidinibacterium aquaticum</name>
    <dbReference type="NCBI Taxonomy" id="2613962"/>
    <lineage>
        <taxon>Bacteria</taxon>
        <taxon>Pseudomonadati</taxon>
        <taxon>Pseudomonadota</taxon>
        <taxon>Alphaproteobacteria</taxon>
        <taxon>Rhodobacterales</taxon>
        <taxon>Paracoccaceae</taxon>
        <taxon>Histidinibacterium</taxon>
    </lineage>
</organism>
<feature type="domain" description="Flagellar protein FlgJ N-terminal" evidence="1">
    <location>
        <begin position="43"/>
        <end position="81"/>
    </location>
</feature>
<dbReference type="RefSeq" id="WP_150445748.1">
    <property type="nucleotide sequence ID" value="NZ_VYQE01000004.1"/>
</dbReference>
<comment type="caution">
    <text evidence="2">The sequence shown here is derived from an EMBL/GenBank/DDBJ whole genome shotgun (WGS) entry which is preliminary data.</text>
</comment>
<dbReference type="EMBL" id="VYQE01000004">
    <property type="protein sequence ID" value="KAA9006730.1"/>
    <property type="molecule type" value="Genomic_DNA"/>
</dbReference>
<evidence type="ECO:0000313" key="3">
    <source>
        <dbReference type="Proteomes" id="UP000326554"/>
    </source>
</evidence>
<dbReference type="InterPro" id="IPR019301">
    <property type="entry name" value="Flagellar_prot_FlgJ_N"/>
</dbReference>
<proteinExistence type="predicted"/>
<reference evidence="2 3" key="1">
    <citation type="submission" date="2019-09" db="EMBL/GenBank/DDBJ databases">
        <authorList>
            <person name="Park J.-S."/>
            <person name="Choi H.-J."/>
        </authorList>
    </citation>
    <scope>NUCLEOTIDE SEQUENCE [LARGE SCALE GENOMIC DNA]</scope>
    <source>
        <strain evidence="2 3">176SS1-4</strain>
    </source>
</reference>
<evidence type="ECO:0000313" key="2">
    <source>
        <dbReference type="EMBL" id="KAA9006730.1"/>
    </source>
</evidence>
<accession>A0A5J5GFD6</accession>
<gene>
    <name evidence="2" type="ORF">F3S47_13175</name>
</gene>
<dbReference type="AlphaFoldDB" id="A0A5J5GFD6"/>
<name>A0A5J5GFD6_9RHOB</name>
<dbReference type="Proteomes" id="UP000326554">
    <property type="component" value="Unassembled WGS sequence"/>
</dbReference>
<keyword evidence="2" id="KW-0969">Cilium</keyword>
<keyword evidence="2" id="KW-0966">Cell projection</keyword>
<evidence type="ECO:0000259" key="1">
    <source>
        <dbReference type="Pfam" id="PF10135"/>
    </source>
</evidence>
<protein>
    <submittedName>
        <fullName evidence="2">Flagellar biosynthesis protein FlgJ</fullName>
    </submittedName>
</protein>
<sequence length="92" mass="9522">MDPISEVPVFQALRTRPVEAAARNLEAAFLSEVLKSAGLGESRGSFGGGVGEAQVASYLTRQYGQSIAEAGGVGLAESLYDSILANSDDSRS</sequence>
<keyword evidence="2" id="KW-0282">Flagellum</keyword>